<protein>
    <submittedName>
        <fullName evidence="1">Uncharacterized protein</fullName>
    </submittedName>
</protein>
<comment type="caution">
    <text evidence="1">The sequence shown here is derived from an EMBL/GenBank/DDBJ whole genome shotgun (WGS) entry which is preliminary data.</text>
</comment>
<sequence>MMMRISKSTELYIADFTDNIMRLMSQLKKTEHSRANFTGYSTTSVSFAKEIAEYMYEKMIVKLNIFHVKITESERIAWSGLLN</sequence>
<evidence type="ECO:0000313" key="2">
    <source>
        <dbReference type="Proteomes" id="UP001187192"/>
    </source>
</evidence>
<name>A0AA88E2Q9_FICCA</name>
<keyword evidence="2" id="KW-1185">Reference proteome</keyword>
<dbReference type="AlphaFoldDB" id="A0AA88E2Q9"/>
<evidence type="ECO:0000313" key="1">
    <source>
        <dbReference type="EMBL" id="GMN65335.1"/>
    </source>
</evidence>
<proteinExistence type="predicted"/>
<dbReference type="EMBL" id="BTGU01000226">
    <property type="protein sequence ID" value="GMN65335.1"/>
    <property type="molecule type" value="Genomic_DNA"/>
</dbReference>
<gene>
    <name evidence="1" type="ORF">TIFTF001_034412</name>
</gene>
<dbReference type="Proteomes" id="UP001187192">
    <property type="component" value="Unassembled WGS sequence"/>
</dbReference>
<organism evidence="1 2">
    <name type="scientific">Ficus carica</name>
    <name type="common">Common fig</name>
    <dbReference type="NCBI Taxonomy" id="3494"/>
    <lineage>
        <taxon>Eukaryota</taxon>
        <taxon>Viridiplantae</taxon>
        <taxon>Streptophyta</taxon>
        <taxon>Embryophyta</taxon>
        <taxon>Tracheophyta</taxon>
        <taxon>Spermatophyta</taxon>
        <taxon>Magnoliopsida</taxon>
        <taxon>eudicotyledons</taxon>
        <taxon>Gunneridae</taxon>
        <taxon>Pentapetalae</taxon>
        <taxon>rosids</taxon>
        <taxon>fabids</taxon>
        <taxon>Rosales</taxon>
        <taxon>Moraceae</taxon>
        <taxon>Ficeae</taxon>
        <taxon>Ficus</taxon>
    </lineage>
</organism>
<reference evidence="1" key="1">
    <citation type="submission" date="2023-07" db="EMBL/GenBank/DDBJ databases">
        <title>draft genome sequence of fig (Ficus carica).</title>
        <authorList>
            <person name="Takahashi T."/>
            <person name="Nishimura K."/>
        </authorList>
    </citation>
    <scope>NUCLEOTIDE SEQUENCE</scope>
</reference>
<accession>A0AA88E2Q9</accession>